<dbReference type="InterPro" id="IPR031529">
    <property type="entry name" value="IHO1"/>
</dbReference>
<dbReference type="GO" id="GO:0006310">
    <property type="term" value="P:DNA recombination"/>
    <property type="evidence" value="ECO:0007669"/>
    <property type="project" value="InterPro"/>
</dbReference>
<dbReference type="GO" id="GO:0007129">
    <property type="term" value="P:homologous chromosome pairing at meiosis"/>
    <property type="evidence" value="ECO:0007669"/>
    <property type="project" value="TreeGrafter"/>
</dbReference>
<dbReference type="AlphaFoldDB" id="A0AA88NFT0"/>
<comment type="caution">
    <text evidence="3">The sequence shown here is derived from an EMBL/GenBank/DDBJ whole genome shotgun (WGS) entry which is preliminary data.</text>
</comment>
<dbReference type="PANTHER" id="PTHR35662">
    <property type="entry name" value="INTERACTOR OF HORMAD1 PROTEIN 1"/>
    <property type="match status" value="1"/>
</dbReference>
<evidence type="ECO:0000256" key="2">
    <source>
        <dbReference type="SAM" id="MobiDB-lite"/>
    </source>
</evidence>
<dbReference type="GO" id="GO:0000794">
    <property type="term" value="C:condensed nuclear chromosome"/>
    <property type="evidence" value="ECO:0007669"/>
    <property type="project" value="TreeGrafter"/>
</dbReference>
<dbReference type="PANTHER" id="PTHR35662:SF1">
    <property type="entry name" value="INTERACTOR OF HORMAD1 PROTEIN 1"/>
    <property type="match status" value="1"/>
</dbReference>
<organism evidence="3 4">
    <name type="scientific">Tachysurus vachellii</name>
    <name type="common">Darkbarbel catfish</name>
    <name type="synonym">Pelteobagrus vachellii</name>
    <dbReference type="NCBI Taxonomy" id="175792"/>
    <lineage>
        <taxon>Eukaryota</taxon>
        <taxon>Metazoa</taxon>
        <taxon>Chordata</taxon>
        <taxon>Craniata</taxon>
        <taxon>Vertebrata</taxon>
        <taxon>Euteleostomi</taxon>
        <taxon>Actinopterygii</taxon>
        <taxon>Neopterygii</taxon>
        <taxon>Teleostei</taxon>
        <taxon>Ostariophysi</taxon>
        <taxon>Siluriformes</taxon>
        <taxon>Bagridae</taxon>
        <taxon>Tachysurus</taxon>
    </lineage>
</organism>
<dbReference type="Proteomes" id="UP001187315">
    <property type="component" value="Unassembled WGS sequence"/>
</dbReference>
<feature type="region of interest" description="Disordered" evidence="2">
    <location>
        <begin position="53"/>
        <end position="81"/>
    </location>
</feature>
<dbReference type="GO" id="GO:0042138">
    <property type="term" value="P:meiotic DNA double-strand break formation"/>
    <property type="evidence" value="ECO:0007669"/>
    <property type="project" value="InterPro"/>
</dbReference>
<name>A0AA88NFT0_TACVA</name>
<dbReference type="EMBL" id="JAVHJS010000005">
    <property type="protein sequence ID" value="KAK2858021.1"/>
    <property type="molecule type" value="Genomic_DNA"/>
</dbReference>
<feature type="coiled-coil region" evidence="1">
    <location>
        <begin position="201"/>
        <end position="228"/>
    </location>
</feature>
<dbReference type="Pfam" id="PF15771">
    <property type="entry name" value="IHO1"/>
    <property type="match status" value="1"/>
</dbReference>
<evidence type="ECO:0000313" key="3">
    <source>
        <dbReference type="EMBL" id="KAK2858021.1"/>
    </source>
</evidence>
<proteinExistence type="predicted"/>
<accession>A0AA88NFT0</accession>
<evidence type="ECO:0000256" key="1">
    <source>
        <dbReference type="SAM" id="Coils"/>
    </source>
</evidence>
<keyword evidence="4" id="KW-1185">Reference proteome</keyword>
<gene>
    <name evidence="3" type="ORF">Q7C36_005940</name>
</gene>
<keyword evidence="1" id="KW-0175">Coiled coil</keyword>
<evidence type="ECO:0000313" key="4">
    <source>
        <dbReference type="Proteomes" id="UP001187315"/>
    </source>
</evidence>
<reference evidence="3" key="1">
    <citation type="submission" date="2023-08" db="EMBL/GenBank/DDBJ databases">
        <title>Pelteobagrus vachellii genome.</title>
        <authorList>
            <person name="Liu H."/>
        </authorList>
    </citation>
    <scope>NUCLEOTIDE SEQUENCE</scope>
    <source>
        <strain evidence="3">PRFRI_2022a</strain>
        <tissue evidence="3">Muscle</tissue>
    </source>
</reference>
<sequence length="544" mass="61265">MKPNVWNVKEILNIPMNSVGAKPAKGGATGDYSSLSDSQFLFGSQTWPENSQSFSQEICGQSRSSQQASQEINETKVSSKYQSKPMMFGDSKVTNISGGRAMGILDRFEEEKRKAKEIEILIGVRQLHESLENIQKTFLNCIDGSCDITRAAVAEGIGTFRKTIQDNFATIKESIANQTELMKSQTCREMKDNEEKTSLALKELSSLVLNLQRDLESLKLEQSKEQNVLGEILSLLSTIMTARSAGTQPGPVQMIDNTVQTSPSLITQFCVVSEEKRYYEGSKAFNFSEEKVDLSICPVTQTSPEKLSRGAPFRVIGTQPFQMKRDIATERCDPNGWKKSYRLHSVTVNSPNPVATCTGPPLIQDPKKDYMFGHPVHIERVNSLNGMTKNNSAAWIEVPRENKMPKRAQRCQTFRKKKRALILPQRRPDQGRVLNNVFEKEKESQHDEDQENRVVNGYRKAIRKPAVSGKHVPLQQPSTTRLLNTNECGQHLDPCSLSQSSNSSQMIVEYQQAEWETVNPEQKANTIKTQRVTWQLFDFISDSD</sequence>
<protein>
    <submittedName>
        <fullName evidence="3">Uncharacterized protein</fullName>
    </submittedName>
</protein>